<gene>
    <name evidence="13" type="primary">cysS</name>
    <name evidence="15" type="ORF">XD66_0605</name>
</gene>
<keyword evidence="8 13" id="KW-0862">Zinc</keyword>
<evidence type="ECO:0000256" key="11">
    <source>
        <dbReference type="ARBA" id="ARBA00023146"/>
    </source>
</evidence>
<dbReference type="HAMAP" id="MF_00041">
    <property type="entry name" value="Cys_tRNA_synth"/>
    <property type="match status" value="1"/>
</dbReference>
<evidence type="ECO:0000256" key="10">
    <source>
        <dbReference type="ARBA" id="ARBA00022917"/>
    </source>
</evidence>
<feature type="binding site" evidence="13">
    <location>
        <position position="237"/>
    </location>
    <ligand>
        <name>Zn(2+)</name>
        <dbReference type="ChEBI" id="CHEBI:29105"/>
    </ligand>
</feature>
<dbReference type="Pfam" id="PF01406">
    <property type="entry name" value="tRNA-synt_1e"/>
    <property type="match status" value="1"/>
</dbReference>
<evidence type="ECO:0000256" key="1">
    <source>
        <dbReference type="ARBA" id="ARBA00004496"/>
    </source>
</evidence>
<proteinExistence type="inferred from homology"/>
<keyword evidence="5 13" id="KW-0436">Ligase</keyword>
<dbReference type="SMART" id="SM00840">
    <property type="entry name" value="DALR_2"/>
    <property type="match status" value="1"/>
</dbReference>
<comment type="cofactor">
    <cofactor evidence="13">
        <name>Zn(2+)</name>
        <dbReference type="ChEBI" id="CHEBI:29105"/>
    </cofactor>
    <text evidence="13">Binds 1 zinc ion per subunit.</text>
</comment>
<dbReference type="PRINTS" id="PR00983">
    <property type="entry name" value="TRNASYNTHCYS"/>
</dbReference>
<comment type="subunit">
    <text evidence="3 13">Monomer.</text>
</comment>
<feature type="binding site" evidence="13">
    <location>
        <position position="269"/>
    </location>
    <ligand>
        <name>ATP</name>
        <dbReference type="ChEBI" id="CHEBI:30616"/>
    </ligand>
</feature>
<evidence type="ECO:0000256" key="3">
    <source>
        <dbReference type="ARBA" id="ARBA00011245"/>
    </source>
</evidence>
<evidence type="ECO:0000256" key="9">
    <source>
        <dbReference type="ARBA" id="ARBA00022840"/>
    </source>
</evidence>
<dbReference type="Pfam" id="PF09190">
    <property type="entry name" value="DALR_2"/>
    <property type="match status" value="1"/>
</dbReference>
<dbReference type="InterPro" id="IPR015273">
    <property type="entry name" value="Cys-tRNA-synt_Ia_DALR"/>
</dbReference>
<dbReference type="FunFam" id="3.40.50.620:FF:000009">
    <property type="entry name" value="Cysteine--tRNA ligase"/>
    <property type="match status" value="1"/>
</dbReference>
<comment type="catalytic activity">
    <reaction evidence="12 13">
        <text>tRNA(Cys) + L-cysteine + ATP = L-cysteinyl-tRNA(Cys) + AMP + diphosphate</text>
        <dbReference type="Rhea" id="RHEA:17773"/>
        <dbReference type="Rhea" id="RHEA-COMP:9661"/>
        <dbReference type="Rhea" id="RHEA-COMP:9679"/>
        <dbReference type="ChEBI" id="CHEBI:30616"/>
        <dbReference type="ChEBI" id="CHEBI:33019"/>
        <dbReference type="ChEBI" id="CHEBI:35235"/>
        <dbReference type="ChEBI" id="CHEBI:78442"/>
        <dbReference type="ChEBI" id="CHEBI:78517"/>
        <dbReference type="ChEBI" id="CHEBI:456215"/>
        <dbReference type="EC" id="6.1.1.16"/>
    </reaction>
</comment>
<dbReference type="Proteomes" id="UP000053326">
    <property type="component" value="Unassembled WGS sequence"/>
</dbReference>
<evidence type="ECO:0000256" key="12">
    <source>
        <dbReference type="ARBA" id="ARBA00047398"/>
    </source>
</evidence>
<dbReference type="InterPro" id="IPR056411">
    <property type="entry name" value="CysS_C"/>
</dbReference>
<accession>A0A101FGQ1</accession>
<feature type="short sequence motif" description="'KMSKS' region" evidence="13">
    <location>
        <begin position="266"/>
        <end position="270"/>
    </location>
</feature>
<protein>
    <recommendedName>
        <fullName evidence="13">Cysteine--tRNA ligase</fullName>
        <ecNumber evidence="13">6.1.1.16</ecNumber>
    </recommendedName>
    <alternativeName>
        <fullName evidence="13">Cysteinyl-tRNA synthetase</fullName>
        <shortName evidence="13">CysRS</shortName>
    </alternativeName>
</protein>
<sequence>MALMVYNTLSRRKEEFVPGANQVRMYVCGPTTYNFIHLGNARALVVFDTIRRYLEYKGYRVKYVQNFTDIDDKIINRAREENTSARELAEKYIGEYFRDADALRVKRATVHPRASEHIPEMIDMVRVLYEKGIAYECGGDVYFSVRSFPGYGKLSGRTLEEMLAGARVEVDERKRDPLDFVLWKAAKPGEPFWESPWGAGRPGWHLECSVMSLKYLGFGFDIHGGGSDLIFPHHENEIAQAEACAGSEPFARYWVHNGFVTVDEEKMSKSLGNFFLVRGLLQEWAPEILRFFLLSTHYRSPLDFNDAALKNARKSFNRLGNTLDLLNDTVGDGQGKKTAGRLAREAEAFRSRVADCVAQFEEAMDDDFNTALALAALFNMGREINGFINGDQFQPTPGVLYLLAQIREYYLNLLDVLGLVPGEKRELGEEYRQPLIRIALSLKDEAGGRLPDRLPDGPRELLELLLKIRREARQQKNYQLSDALRDALREEGIIIEDTPRGTRWRLV</sequence>
<dbReference type="InterPro" id="IPR009080">
    <property type="entry name" value="tRNAsynth_Ia_anticodon-bd"/>
</dbReference>
<dbReference type="EMBL" id="LGFO01000056">
    <property type="protein sequence ID" value="KUK36689.1"/>
    <property type="molecule type" value="Genomic_DNA"/>
</dbReference>
<dbReference type="Gene3D" id="1.20.120.1910">
    <property type="entry name" value="Cysteine-tRNA ligase, C-terminal anti-codon recognition domain"/>
    <property type="match status" value="1"/>
</dbReference>
<dbReference type="PANTHER" id="PTHR10890">
    <property type="entry name" value="CYSTEINYL-TRNA SYNTHETASE"/>
    <property type="match status" value="1"/>
</dbReference>
<dbReference type="AlphaFoldDB" id="A0A101FGQ1"/>
<evidence type="ECO:0000256" key="13">
    <source>
        <dbReference type="HAMAP-Rule" id="MF_00041"/>
    </source>
</evidence>
<keyword evidence="11 13" id="KW-0030">Aminoacyl-tRNA synthetase</keyword>
<dbReference type="InterPro" id="IPR015803">
    <property type="entry name" value="Cys-tRNA-ligase"/>
</dbReference>
<feature type="binding site" evidence="13">
    <location>
        <position position="28"/>
    </location>
    <ligand>
        <name>Zn(2+)</name>
        <dbReference type="ChEBI" id="CHEBI:29105"/>
    </ligand>
</feature>
<keyword evidence="4 13" id="KW-0963">Cytoplasm</keyword>
<dbReference type="Gene3D" id="3.40.50.620">
    <property type="entry name" value="HUPs"/>
    <property type="match status" value="1"/>
</dbReference>
<feature type="domain" description="Cysteinyl-tRNA synthetase class Ia DALR" evidence="14">
    <location>
        <begin position="359"/>
        <end position="428"/>
    </location>
</feature>
<dbReference type="NCBIfam" id="TIGR00435">
    <property type="entry name" value="cysS"/>
    <property type="match status" value="1"/>
</dbReference>
<dbReference type="GO" id="GO:0004817">
    <property type="term" value="F:cysteine-tRNA ligase activity"/>
    <property type="evidence" value="ECO:0007669"/>
    <property type="project" value="UniProtKB-UniRule"/>
</dbReference>
<comment type="subcellular location">
    <subcellularLocation>
        <location evidence="1 13">Cytoplasm</location>
    </subcellularLocation>
</comment>
<dbReference type="GO" id="GO:0005524">
    <property type="term" value="F:ATP binding"/>
    <property type="evidence" value="ECO:0007669"/>
    <property type="project" value="UniProtKB-UniRule"/>
</dbReference>
<keyword evidence="7 13" id="KW-0547">Nucleotide-binding</keyword>
<feature type="binding site" evidence="13">
    <location>
        <position position="208"/>
    </location>
    <ligand>
        <name>Zn(2+)</name>
        <dbReference type="ChEBI" id="CHEBI:29105"/>
    </ligand>
</feature>
<dbReference type="SUPFAM" id="SSF47323">
    <property type="entry name" value="Anticodon-binding domain of a subclass of class I aminoacyl-tRNA synthetases"/>
    <property type="match status" value="1"/>
</dbReference>
<evidence type="ECO:0000256" key="6">
    <source>
        <dbReference type="ARBA" id="ARBA00022723"/>
    </source>
</evidence>
<evidence type="ECO:0000256" key="2">
    <source>
        <dbReference type="ARBA" id="ARBA00005594"/>
    </source>
</evidence>
<dbReference type="CDD" id="cd00672">
    <property type="entry name" value="CysRS_core"/>
    <property type="match status" value="1"/>
</dbReference>
<evidence type="ECO:0000313" key="16">
    <source>
        <dbReference type="Proteomes" id="UP000053326"/>
    </source>
</evidence>
<name>A0A101FGQ1_9THEO</name>
<organism evidence="15 16">
    <name type="scientific">Thermacetogenium phaeum</name>
    <dbReference type="NCBI Taxonomy" id="85874"/>
    <lineage>
        <taxon>Bacteria</taxon>
        <taxon>Bacillati</taxon>
        <taxon>Bacillota</taxon>
        <taxon>Clostridia</taxon>
        <taxon>Thermoanaerobacterales</taxon>
        <taxon>Thermoanaerobacteraceae</taxon>
        <taxon>Thermacetogenium</taxon>
    </lineage>
</organism>
<evidence type="ECO:0000256" key="7">
    <source>
        <dbReference type="ARBA" id="ARBA00022741"/>
    </source>
</evidence>
<keyword evidence="9 13" id="KW-0067">ATP-binding</keyword>
<keyword evidence="10 13" id="KW-0648">Protein biosynthesis</keyword>
<dbReference type="InterPro" id="IPR014729">
    <property type="entry name" value="Rossmann-like_a/b/a_fold"/>
</dbReference>
<comment type="caution">
    <text evidence="15">The sequence shown here is derived from an EMBL/GenBank/DDBJ whole genome shotgun (WGS) entry which is preliminary data.</text>
</comment>
<evidence type="ECO:0000256" key="8">
    <source>
        <dbReference type="ARBA" id="ARBA00022833"/>
    </source>
</evidence>
<dbReference type="EC" id="6.1.1.16" evidence="13"/>
<feature type="binding site" evidence="13">
    <location>
        <position position="233"/>
    </location>
    <ligand>
        <name>Zn(2+)</name>
        <dbReference type="ChEBI" id="CHEBI:29105"/>
    </ligand>
</feature>
<dbReference type="GO" id="GO:0006423">
    <property type="term" value="P:cysteinyl-tRNA aminoacylation"/>
    <property type="evidence" value="ECO:0007669"/>
    <property type="project" value="UniProtKB-UniRule"/>
</dbReference>
<keyword evidence="6 13" id="KW-0479">Metal-binding</keyword>
<comment type="similarity">
    <text evidence="2 13">Belongs to the class-I aminoacyl-tRNA synthetase family.</text>
</comment>
<evidence type="ECO:0000313" key="15">
    <source>
        <dbReference type="EMBL" id="KUK36689.1"/>
    </source>
</evidence>
<reference evidence="16" key="1">
    <citation type="journal article" date="2015" name="MBio">
        <title>Genome-Resolved Metagenomic Analysis Reveals Roles for Candidate Phyla and Other Microbial Community Members in Biogeochemical Transformations in Oil Reservoirs.</title>
        <authorList>
            <person name="Hu P."/>
            <person name="Tom L."/>
            <person name="Singh A."/>
            <person name="Thomas B.C."/>
            <person name="Baker B.J."/>
            <person name="Piceno Y.M."/>
            <person name="Andersen G.L."/>
            <person name="Banfield J.F."/>
        </authorList>
    </citation>
    <scope>NUCLEOTIDE SEQUENCE [LARGE SCALE GENOMIC DNA]</scope>
</reference>
<dbReference type="InterPro" id="IPR024909">
    <property type="entry name" value="Cys-tRNA/MSH_ligase"/>
</dbReference>
<dbReference type="InterPro" id="IPR032678">
    <property type="entry name" value="tRNA-synt_1_cat_dom"/>
</dbReference>
<evidence type="ECO:0000256" key="5">
    <source>
        <dbReference type="ARBA" id="ARBA00022598"/>
    </source>
</evidence>
<dbReference type="PATRIC" id="fig|85874.4.peg.1762"/>
<dbReference type="Pfam" id="PF23493">
    <property type="entry name" value="CysS_C"/>
    <property type="match status" value="1"/>
</dbReference>
<dbReference type="GO" id="GO:0005829">
    <property type="term" value="C:cytosol"/>
    <property type="evidence" value="ECO:0007669"/>
    <property type="project" value="TreeGrafter"/>
</dbReference>
<evidence type="ECO:0000259" key="14">
    <source>
        <dbReference type="SMART" id="SM00840"/>
    </source>
</evidence>
<dbReference type="GO" id="GO:0008270">
    <property type="term" value="F:zinc ion binding"/>
    <property type="evidence" value="ECO:0007669"/>
    <property type="project" value="UniProtKB-UniRule"/>
</dbReference>
<feature type="short sequence motif" description="'HIGH' region" evidence="13">
    <location>
        <begin position="30"/>
        <end position="40"/>
    </location>
</feature>
<dbReference type="PANTHER" id="PTHR10890:SF3">
    <property type="entry name" value="CYSTEINE--TRNA LIGASE, CYTOPLASMIC"/>
    <property type="match status" value="1"/>
</dbReference>
<dbReference type="SUPFAM" id="SSF52374">
    <property type="entry name" value="Nucleotidylyl transferase"/>
    <property type="match status" value="1"/>
</dbReference>
<evidence type="ECO:0000256" key="4">
    <source>
        <dbReference type="ARBA" id="ARBA00022490"/>
    </source>
</evidence>